<feature type="binding site" evidence="12">
    <location>
        <position position="576"/>
    </location>
    <ligand>
        <name>Zn(2+)</name>
        <dbReference type="ChEBI" id="CHEBI:29105"/>
        <label>2</label>
    </ligand>
</feature>
<dbReference type="InterPro" id="IPR001650">
    <property type="entry name" value="Helicase_C-like"/>
</dbReference>
<dbReference type="SMART" id="SM00490">
    <property type="entry name" value="HELICc"/>
    <property type="match status" value="1"/>
</dbReference>
<evidence type="ECO:0000256" key="7">
    <source>
        <dbReference type="ARBA" id="ARBA00022833"/>
    </source>
</evidence>
<dbReference type="InterPro" id="IPR042115">
    <property type="entry name" value="PriA_3primeBD_sf"/>
</dbReference>
<feature type="binding site" evidence="12">
    <location>
        <position position="545"/>
    </location>
    <ligand>
        <name>Zn(2+)</name>
        <dbReference type="ChEBI" id="CHEBI:29105"/>
        <label>1</label>
    </ligand>
</feature>
<dbReference type="GO" id="GO:0006270">
    <property type="term" value="P:DNA replication initiation"/>
    <property type="evidence" value="ECO:0007669"/>
    <property type="project" value="TreeGrafter"/>
</dbReference>
<feature type="binding site" evidence="12">
    <location>
        <position position="579"/>
    </location>
    <ligand>
        <name>Zn(2+)</name>
        <dbReference type="ChEBI" id="CHEBI:29105"/>
        <label>2</label>
    </ligand>
</feature>
<feature type="binding site" evidence="12">
    <location>
        <position position="548"/>
    </location>
    <ligand>
        <name>Zn(2+)</name>
        <dbReference type="ChEBI" id="CHEBI:29105"/>
        <label>1</label>
    </ligand>
</feature>
<dbReference type="Pfam" id="PF00270">
    <property type="entry name" value="DEAD"/>
    <property type="match status" value="1"/>
</dbReference>
<keyword evidence="2 12" id="KW-0235">DNA replication</keyword>
<feature type="domain" description="Helicase ATP-binding" evidence="13">
    <location>
        <begin position="298"/>
        <end position="465"/>
    </location>
</feature>
<dbReference type="FunFam" id="3.40.50.300:FF:000489">
    <property type="entry name" value="Primosome assembly protein PriA"/>
    <property type="match status" value="1"/>
</dbReference>
<dbReference type="PROSITE" id="PS51194">
    <property type="entry name" value="HELICASE_CTER"/>
    <property type="match status" value="1"/>
</dbReference>
<feature type="domain" description="Helicase C-terminal" evidence="14">
    <location>
        <begin position="588"/>
        <end position="741"/>
    </location>
</feature>
<dbReference type="InterPro" id="IPR005259">
    <property type="entry name" value="PriA"/>
</dbReference>
<evidence type="ECO:0000259" key="14">
    <source>
        <dbReference type="PROSITE" id="PS51194"/>
    </source>
</evidence>
<dbReference type="GO" id="GO:0016787">
    <property type="term" value="F:hydrolase activity"/>
    <property type="evidence" value="ECO:0007669"/>
    <property type="project" value="UniProtKB-KW"/>
</dbReference>
<dbReference type="GO" id="GO:0005524">
    <property type="term" value="F:ATP binding"/>
    <property type="evidence" value="ECO:0007669"/>
    <property type="project" value="UniProtKB-UniRule"/>
</dbReference>
<dbReference type="PROSITE" id="PS51192">
    <property type="entry name" value="HELICASE_ATP_BIND_1"/>
    <property type="match status" value="1"/>
</dbReference>
<dbReference type="EC" id="5.6.2.4" evidence="12"/>
<feature type="binding site" evidence="12">
    <location>
        <position position="557"/>
    </location>
    <ligand>
        <name>Zn(2+)</name>
        <dbReference type="ChEBI" id="CHEBI:29105"/>
        <label>2</label>
    </ligand>
</feature>
<feature type="binding site" evidence="12">
    <location>
        <position position="592"/>
    </location>
    <ligand>
        <name>Zn(2+)</name>
        <dbReference type="ChEBI" id="CHEBI:29105"/>
        <label>1</label>
    </ligand>
</feature>
<dbReference type="InterPro" id="IPR027417">
    <property type="entry name" value="P-loop_NTPase"/>
</dbReference>
<keyword evidence="9 12" id="KW-0238">DNA-binding</keyword>
<evidence type="ECO:0000256" key="4">
    <source>
        <dbReference type="ARBA" id="ARBA00022741"/>
    </source>
</evidence>
<dbReference type="InterPro" id="IPR041236">
    <property type="entry name" value="PriA_C"/>
</dbReference>
<organism evidence="15 16">
    <name type="scientific">Cyanobacterium aponinum 0216</name>
    <dbReference type="NCBI Taxonomy" id="2676140"/>
    <lineage>
        <taxon>Bacteria</taxon>
        <taxon>Bacillati</taxon>
        <taxon>Cyanobacteriota</taxon>
        <taxon>Cyanophyceae</taxon>
        <taxon>Oscillatoriophycideae</taxon>
        <taxon>Chroococcales</taxon>
        <taxon>Geminocystaceae</taxon>
        <taxon>Cyanobacterium</taxon>
    </lineage>
</organism>
<dbReference type="InterPro" id="IPR011545">
    <property type="entry name" value="DEAD/DEAH_box_helicase_dom"/>
</dbReference>
<dbReference type="GO" id="GO:0006310">
    <property type="term" value="P:DNA recombination"/>
    <property type="evidence" value="ECO:0007669"/>
    <property type="project" value="InterPro"/>
</dbReference>
<dbReference type="GO" id="GO:0043138">
    <property type="term" value="F:3'-5' DNA helicase activity"/>
    <property type="evidence" value="ECO:0007669"/>
    <property type="project" value="UniProtKB-EC"/>
</dbReference>
<dbReference type="InterPro" id="IPR041222">
    <property type="entry name" value="PriA_3primeBD"/>
</dbReference>
<evidence type="ECO:0000259" key="13">
    <source>
        <dbReference type="PROSITE" id="PS51192"/>
    </source>
</evidence>
<feature type="binding site" evidence="12">
    <location>
        <position position="554"/>
    </location>
    <ligand>
        <name>Zn(2+)</name>
        <dbReference type="ChEBI" id="CHEBI:29105"/>
        <label>2</label>
    </ligand>
</feature>
<keyword evidence="3 12" id="KW-0479">Metal-binding</keyword>
<gene>
    <name evidence="12 15" type="primary">priA</name>
    <name evidence="15" type="ORF">GGC33_06010</name>
</gene>
<dbReference type="InterPro" id="IPR014001">
    <property type="entry name" value="Helicase_ATP-bd"/>
</dbReference>
<dbReference type="Proteomes" id="UP000437131">
    <property type="component" value="Unassembled WGS sequence"/>
</dbReference>
<dbReference type="NCBIfam" id="NF004066">
    <property type="entry name" value="PRK05580.1-3"/>
    <property type="match status" value="1"/>
</dbReference>
<dbReference type="Pfam" id="PF17764">
    <property type="entry name" value="PriA_3primeBD"/>
    <property type="match status" value="1"/>
</dbReference>
<evidence type="ECO:0000256" key="3">
    <source>
        <dbReference type="ARBA" id="ARBA00022723"/>
    </source>
</evidence>
<evidence type="ECO:0000256" key="10">
    <source>
        <dbReference type="ARBA" id="ARBA00023235"/>
    </source>
</evidence>
<proteinExistence type="inferred from homology"/>
<evidence type="ECO:0000313" key="16">
    <source>
        <dbReference type="Proteomes" id="UP000437131"/>
    </source>
</evidence>
<comment type="caution">
    <text evidence="15">The sequence shown here is derived from an EMBL/GenBank/DDBJ whole genome shotgun (WGS) entry which is preliminary data.</text>
</comment>
<dbReference type="SUPFAM" id="SSF52540">
    <property type="entry name" value="P-loop containing nucleoside triphosphate hydrolases"/>
    <property type="match status" value="1"/>
</dbReference>
<accession>A0A844GWU8</accession>
<keyword evidence="1 12" id="KW-0639">Primosome</keyword>
<evidence type="ECO:0000256" key="12">
    <source>
        <dbReference type="HAMAP-Rule" id="MF_00983"/>
    </source>
</evidence>
<evidence type="ECO:0000256" key="9">
    <source>
        <dbReference type="ARBA" id="ARBA00023125"/>
    </source>
</evidence>
<comment type="catalytic activity">
    <reaction evidence="11 12">
        <text>ATP + H2O = ADP + phosphate + H(+)</text>
        <dbReference type="Rhea" id="RHEA:13065"/>
        <dbReference type="ChEBI" id="CHEBI:15377"/>
        <dbReference type="ChEBI" id="CHEBI:15378"/>
        <dbReference type="ChEBI" id="CHEBI:30616"/>
        <dbReference type="ChEBI" id="CHEBI:43474"/>
        <dbReference type="ChEBI" id="CHEBI:456216"/>
        <dbReference type="EC" id="5.6.2.4"/>
    </reaction>
</comment>
<evidence type="ECO:0000256" key="2">
    <source>
        <dbReference type="ARBA" id="ARBA00022705"/>
    </source>
</evidence>
<keyword evidence="6 12" id="KW-0347">Helicase</keyword>
<dbReference type="GO" id="GO:0003677">
    <property type="term" value="F:DNA binding"/>
    <property type="evidence" value="ECO:0007669"/>
    <property type="project" value="UniProtKB-UniRule"/>
</dbReference>
<name>A0A844GWU8_9CHRO</name>
<dbReference type="PANTHER" id="PTHR30580">
    <property type="entry name" value="PRIMOSOMAL PROTEIN N"/>
    <property type="match status" value="1"/>
</dbReference>
<sequence>MKLAEPVIDYRYDNQVPQQWVEVLVDCVYAEGLYTYQNKPDILIKAGDIVSVPFGNTIVGGVVVRILSQQPDNLDSSQIKEIDDIVSSGFFPPHYWELLERTANYYLTDLINVIRVALPPKLLGRSQRRVKLLFNNIPENPEDFCTVKEWEVIKLLKKSKQGDYSYRFITQKVNNSRKAISLLVKKQWLETYLQPPSKAKPKFTKVVTFLGENNNSEKLTPKQKDVLKNLKNHDGELALQELLKVCELNSDSVVKTLERKGCIVIQERETLRLLQDSNPTEDQPKSLTSPQNQALELINSLHSFSTVLLHGVTGSGKTEVYLQAIAPILAQKKSALVLVPEIGLTPQLTDRFRARFKGQVCVYHSALSDGERYDTWRQMLTGEPQVVIGTRSAVFAPLPNIGIIILDEEHDTSFKQHQPIPTYHAVKVAQWRAELADCPLILGSATPSLETWQKAFSVVPKPLKINNIEDLLVSSYPHYYLSLPDRILERPLPPVEIIDMRQELRKGNRSIFSDRLKVELQNLKPEGKQAILFISRRGHSTFVSCRSCGYVMECPHCDVSLSYHYSHHGARELLRCHYCNHAELHPKQCPQCFSPYLKFFGTGTQKVVLEMEKEFPDLKVLRFDSDTTSSKNAHRRILTEFAQGEADILIGTQMLTKGIDLANVTLVGVVSADGLLFHSDYRASERAFQTLTQVAGRAGRGEDRGKVIIQTYSPEHPVIHAVQNHDYLAFCDRELKERESLSYPPYGHLILLRFSGLDGDKVRDSADAIASLCANLLPDYMEILGPAPANIMRVARRYRWQILLKSEKEFSLEIKQELINLRQYCHNSVSLVIDPDPLRIE</sequence>
<dbReference type="Pfam" id="PF00271">
    <property type="entry name" value="Helicase_C"/>
    <property type="match status" value="1"/>
</dbReference>
<feature type="binding site" evidence="12">
    <location>
        <position position="589"/>
    </location>
    <ligand>
        <name>Zn(2+)</name>
        <dbReference type="ChEBI" id="CHEBI:29105"/>
        <label>1</label>
    </ligand>
</feature>
<dbReference type="EMBL" id="WMIA01000005">
    <property type="protein sequence ID" value="MTF38476.1"/>
    <property type="molecule type" value="Genomic_DNA"/>
</dbReference>
<reference evidence="15 16" key="1">
    <citation type="submission" date="2019-11" db="EMBL/GenBank/DDBJ databases">
        <title>Isolation of a new High Light Tolerant Cyanobacteria.</title>
        <authorList>
            <person name="Dobson Z."/>
            <person name="Vaughn N."/>
            <person name="Vaughn M."/>
            <person name="Fromme P."/>
            <person name="Mazor Y."/>
        </authorList>
    </citation>
    <scope>NUCLEOTIDE SEQUENCE [LARGE SCALE GENOMIC DNA]</scope>
    <source>
        <strain evidence="15 16">0216</strain>
    </source>
</reference>
<evidence type="ECO:0000256" key="8">
    <source>
        <dbReference type="ARBA" id="ARBA00022840"/>
    </source>
</evidence>
<dbReference type="GO" id="GO:0006302">
    <property type="term" value="P:double-strand break repair"/>
    <property type="evidence" value="ECO:0007669"/>
    <property type="project" value="InterPro"/>
</dbReference>
<dbReference type="GO" id="GO:0008270">
    <property type="term" value="F:zinc ion binding"/>
    <property type="evidence" value="ECO:0007669"/>
    <property type="project" value="UniProtKB-UniRule"/>
</dbReference>
<keyword evidence="5 12" id="KW-0378">Hydrolase</keyword>
<protein>
    <recommendedName>
        <fullName evidence="12">Replication restart protein PriA</fullName>
    </recommendedName>
    <alternativeName>
        <fullName evidence="12">ATP-dependent DNA helicase PriA</fullName>
        <ecNumber evidence="12">5.6.2.4</ecNumber>
    </alternativeName>
    <alternativeName>
        <fullName evidence="12">DNA 3'-5' helicase PriA</fullName>
    </alternativeName>
</protein>
<dbReference type="NCBIfam" id="TIGR00595">
    <property type="entry name" value="priA"/>
    <property type="match status" value="1"/>
</dbReference>
<dbReference type="SMART" id="SM00487">
    <property type="entry name" value="DEXDc"/>
    <property type="match status" value="1"/>
</dbReference>
<evidence type="ECO:0000313" key="15">
    <source>
        <dbReference type="EMBL" id="MTF38476.1"/>
    </source>
</evidence>
<evidence type="ECO:0000256" key="11">
    <source>
        <dbReference type="ARBA" id="ARBA00048988"/>
    </source>
</evidence>
<comment type="subunit">
    <text evidence="12">Component of the replication restart primosome.</text>
</comment>
<comment type="cofactor">
    <cofactor evidence="12">
        <name>Zn(2+)</name>
        <dbReference type="ChEBI" id="CHEBI:29105"/>
    </cofactor>
    <text evidence="12">Binds 2 zinc ions per subunit.</text>
</comment>
<dbReference type="HAMAP" id="MF_00983">
    <property type="entry name" value="PriA"/>
    <property type="match status" value="1"/>
</dbReference>
<evidence type="ECO:0000256" key="5">
    <source>
        <dbReference type="ARBA" id="ARBA00022801"/>
    </source>
</evidence>
<evidence type="ECO:0000256" key="6">
    <source>
        <dbReference type="ARBA" id="ARBA00022806"/>
    </source>
</evidence>
<dbReference type="PANTHER" id="PTHR30580:SF0">
    <property type="entry name" value="PRIMOSOMAL PROTEIN N"/>
    <property type="match status" value="1"/>
</dbReference>
<dbReference type="CDD" id="cd18804">
    <property type="entry name" value="SF2_C_priA"/>
    <property type="match status" value="1"/>
</dbReference>
<comment type="catalytic activity">
    <reaction evidence="12">
        <text>Couples ATP hydrolysis with the unwinding of duplex DNA by translocating in the 3'-5' direction.</text>
        <dbReference type="EC" id="5.6.2.4"/>
    </reaction>
</comment>
<dbReference type="CDD" id="cd17929">
    <property type="entry name" value="DEXHc_priA"/>
    <property type="match status" value="1"/>
</dbReference>
<dbReference type="GO" id="GO:1990077">
    <property type="term" value="C:primosome complex"/>
    <property type="evidence" value="ECO:0007669"/>
    <property type="project" value="UniProtKB-UniRule"/>
</dbReference>
<dbReference type="AlphaFoldDB" id="A0A844GWU8"/>
<keyword evidence="10 12" id="KW-0413">Isomerase</keyword>
<dbReference type="Pfam" id="PF18074">
    <property type="entry name" value="PriA_C"/>
    <property type="match status" value="1"/>
</dbReference>
<keyword evidence="4 12" id="KW-0547">Nucleotide-binding</keyword>
<keyword evidence="8 12" id="KW-0067">ATP-binding</keyword>
<evidence type="ECO:0000256" key="1">
    <source>
        <dbReference type="ARBA" id="ARBA00022515"/>
    </source>
</evidence>
<comment type="function">
    <text evidence="12">Initiates the restart of stalled replication forks, which reloads the replicative helicase on sites other than the origin of replication. Recognizes and binds to abandoned replication forks and remodels them to uncover a helicase loading site. Promotes assembly of the primosome at these replication forks.</text>
</comment>
<dbReference type="Gene3D" id="3.40.1440.60">
    <property type="entry name" value="PriA, 3(prime) DNA-binding domain"/>
    <property type="match status" value="1"/>
</dbReference>
<dbReference type="RefSeq" id="WP_155083349.1">
    <property type="nucleotide sequence ID" value="NZ_WMIA01000005.1"/>
</dbReference>
<keyword evidence="7 12" id="KW-0862">Zinc</keyword>
<dbReference type="Gene3D" id="3.40.50.300">
    <property type="entry name" value="P-loop containing nucleotide triphosphate hydrolases"/>
    <property type="match status" value="2"/>
</dbReference>
<comment type="similarity">
    <text evidence="12">Belongs to the helicase family. PriA subfamily.</text>
</comment>
<dbReference type="GO" id="GO:0006269">
    <property type="term" value="P:DNA replication, synthesis of primer"/>
    <property type="evidence" value="ECO:0007669"/>
    <property type="project" value="UniProtKB-KW"/>
</dbReference>